<sequence>MRRPEVWNHQPPITHVKGSQSWPVLSRANLERPQYEVQPQGKDVNRLYRPPGDNFSFMGPAQKESPLKWVPAVRRARRNTYRARTVQPSVAWFHSALSVIRSIGNISMGSCDYNHLEDLWCNLGGFPGAAAWAWDDFRVAATDHGMLPCVNQCRAELALPPRTQDLLAARVLAWKCILARLTLVANIWFPLHRLTATGHYRPVRL</sequence>
<name>A0A2N5TM99_9BASI</name>
<dbReference type="Proteomes" id="UP000235388">
    <property type="component" value="Unassembled WGS sequence"/>
</dbReference>
<reference evidence="1 2" key="1">
    <citation type="submission" date="2017-11" db="EMBL/GenBank/DDBJ databases">
        <title>De novo assembly and phasing of dikaryotic genomes from two isolates of Puccinia coronata f. sp. avenae, the causal agent of oat crown rust.</title>
        <authorList>
            <person name="Miller M.E."/>
            <person name="Zhang Y."/>
            <person name="Omidvar V."/>
            <person name="Sperschneider J."/>
            <person name="Schwessinger B."/>
            <person name="Raley C."/>
            <person name="Palmer J.M."/>
            <person name="Garnica D."/>
            <person name="Upadhyaya N."/>
            <person name="Rathjen J."/>
            <person name="Taylor J.M."/>
            <person name="Park R.F."/>
            <person name="Dodds P.N."/>
            <person name="Hirsch C.D."/>
            <person name="Kianian S.F."/>
            <person name="Figueroa M."/>
        </authorList>
    </citation>
    <scope>NUCLEOTIDE SEQUENCE [LARGE SCALE GENOMIC DNA]</scope>
    <source>
        <strain evidence="1">12NC29</strain>
    </source>
</reference>
<keyword evidence="2" id="KW-1185">Reference proteome</keyword>
<proteinExistence type="predicted"/>
<comment type="caution">
    <text evidence="1">The sequence shown here is derived from an EMBL/GenBank/DDBJ whole genome shotgun (WGS) entry which is preliminary data.</text>
</comment>
<protein>
    <submittedName>
        <fullName evidence="1">Uncharacterized protein</fullName>
    </submittedName>
</protein>
<dbReference type="EMBL" id="PGCJ01000531">
    <property type="protein sequence ID" value="PLW26617.1"/>
    <property type="molecule type" value="Genomic_DNA"/>
</dbReference>
<dbReference type="AlphaFoldDB" id="A0A2N5TM99"/>
<evidence type="ECO:0000313" key="2">
    <source>
        <dbReference type="Proteomes" id="UP000235388"/>
    </source>
</evidence>
<organism evidence="1 2">
    <name type="scientific">Puccinia coronata f. sp. avenae</name>
    <dbReference type="NCBI Taxonomy" id="200324"/>
    <lineage>
        <taxon>Eukaryota</taxon>
        <taxon>Fungi</taxon>
        <taxon>Dikarya</taxon>
        <taxon>Basidiomycota</taxon>
        <taxon>Pucciniomycotina</taxon>
        <taxon>Pucciniomycetes</taxon>
        <taxon>Pucciniales</taxon>
        <taxon>Pucciniaceae</taxon>
        <taxon>Puccinia</taxon>
    </lineage>
</organism>
<evidence type="ECO:0000313" key="1">
    <source>
        <dbReference type="EMBL" id="PLW26617.1"/>
    </source>
</evidence>
<gene>
    <name evidence="1" type="ORF">PCANC_25027</name>
</gene>
<accession>A0A2N5TM99</accession>